<protein>
    <recommendedName>
        <fullName evidence="6">RING-type domain-containing protein</fullName>
    </recommendedName>
</protein>
<dbReference type="EMBL" id="CP090166">
    <property type="protein sequence ID" value="UJO16069.1"/>
    <property type="molecule type" value="Genomic_DNA"/>
</dbReference>
<name>A0A9Q8LES4_PASFU</name>
<dbReference type="PANTHER" id="PTHR22763">
    <property type="entry name" value="RING ZINC FINGER PROTEIN"/>
    <property type="match status" value="1"/>
</dbReference>
<dbReference type="PROSITE" id="PS00518">
    <property type="entry name" value="ZF_RING_1"/>
    <property type="match status" value="1"/>
</dbReference>
<dbReference type="InterPro" id="IPR017907">
    <property type="entry name" value="Znf_RING_CS"/>
</dbReference>
<accession>A0A9Q8LES4</accession>
<proteinExistence type="predicted"/>
<reference evidence="7" key="1">
    <citation type="submission" date="2021-12" db="EMBL/GenBank/DDBJ databases">
        <authorList>
            <person name="Zaccaron A."/>
            <person name="Stergiopoulos I."/>
        </authorList>
    </citation>
    <scope>NUCLEOTIDE SEQUENCE</scope>
    <source>
        <strain evidence="7">Race5_Kim</strain>
    </source>
</reference>
<dbReference type="GO" id="GO:0061630">
    <property type="term" value="F:ubiquitin protein ligase activity"/>
    <property type="evidence" value="ECO:0007669"/>
    <property type="project" value="TreeGrafter"/>
</dbReference>
<feature type="region of interest" description="Disordered" evidence="5">
    <location>
        <begin position="122"/>
        <end position="165"/>
    </location>
</feature>
<dbReference type="SMART" id="SM00184">
    <property type="entry name" value="RING"/>
    <property type="match status" value="1"/>
</dbReference>
<organism evidence="7 8">
    <name type="scientific">Passalora fulva</name>
    <name type="common">Tomato leaf mold</name>
    <name type="synonym">Cladosporium fulvum</name>
    <dbReference type="NCBI Taxonomy" id="5499"/>
    <lineage>
        <taxon>Eukaryota</taxon>
        <taxon>Fungi</taxon>
        <taxon>Dikarya</taxon>
        <taxon>Ascomycota</taxon>
        <taxon>Pezizomycotina</taxon>
        <taxon>Dothideomycetes</taxon>
        <taxon>Dothideomycetidae</taxon>
        <taxon>Mycosphaerellales</taxon>
        <taxon>Mycosphaerellaceae</taxon>
        <taxon>Fulvia</taxon>
    </lineage>
</organism>
<dbReference type="OrthoDB" id="3650892at2759"/>
<evidence type="ECO:0000313" key="7">
    <source>
        <dbReference type="EMBL" id="UJO16069.1"/>
    </source>
</evidence>
<evidence type="ECO:0000259" key="6">
    <source>
        <dbReference type="PROSITE" id="PS50089"/>
    </source>
</evidence>
<dbReference type="Pfam" id="PF13639">
    <property type="entry name" value="zf-RING_2"/>
    <property type="match status" value="1"/>
</dbReference>
<dbReference type="GO" id="GO:0043161">
    <property type="term" value="P:proteasome-mediated ubiquitin-dependent protein catabolic process"/>
    <property type="evidence" value="ECO:0007669"/>
    <property type="project" value="TreeGrafter"/>
</dbReference>
<dbReference type="SUPFAM" id="SSF57850">
    <property type="entry name" value="RING/U-box"/>
    <property type="match status" value="1"/>
</dbReference>
<feature type="region of interest" description="Disordered" evidence="5">
    <location>
        <begin position="286"/>
        <end position="332"/>
    </location>
</feature>
<dbReference type="Proteomes" id="UP000756132">
    <property type="component" value="Chromosome 4"/>
</dbReference>
<dbReference type="PROSITE" id="PS50089">
    <property type="entry name" value="ZF_RING_2"/>
    <property type="match status" value="1"/>
</dbReference>
<dbReference type="GO" id="GO:0012505">
    <property type="term" value="C:endomembrane system"/>
    <property type="evidence" value="ECO:0007669"/>
    <property type="project" value="TreeGrafter"/>
</dbReference>
<dbReference type="AlphaFoldDB" id="A0A9Q8LES4"/>
<evidence type="ECO:0000256" key="4">
    <source>
        <dbReference type="PROSITE-ProRule" id="PRU00175"/>
    </source>
</evidence>
<evidence type="ECO:0000256" key="5">
    <source>
        <dbReference type="SAM" id="MobiDB-lite"/>
    </source>
</evidence>
<evidence type="ECO:0000256" key="2">
    <source>
        <dbReference type="ARBA" id="ARBA00022771"/>
    </source>
</evidence>
<dbReference type="RefSeq" id="XP_047760435.1">
    <property type="nucleotide sequence ID" value="XM_047903897.1"/>
</dbReference>
<dbReference type="GO" id="GO:0008270">
    <property type="term" value="F:zinc ion binding"/>
    <property type="evidence" value="ECO:0007669"/>
    <property type="project" value="UniProtKB-KW"/>
</dbReference>
<dbReference type="InterPro" id="IPR050731">
    <property type="entry name" value="HRD1_E3_ubiq-ligases"/>
</dbReference>
<feature type="domain" description="RING-type" evidence="6">
    <location>
        <begin position="18"/>
        <end position="56"/>
    </location>
</feature>
<keyword evidence="2 4" id="KW-0863">Zinc-finger</keyword>
<sequence length="332" mass="37318">MVLPTREDYFAQLEPETCPICYEVMASPTKTACNHYFCHECLKTWLGSAHTCPTCRSELFRLTRRRIGIDGAFLEQLRQENTALQHHFHTLRSPPPNASAGWFADMDRRLDDLLDSMDRRRQGMYGTVSNTPRLNVEDGPQDDNAPTTPAAADQSTRDFPRPRSGALERADAVLRAAELARQRWNFAESSMPSRSRQAGENVPQRENAQISATADQTAQAFLNHGRIASRAERTDRPARVVLPPRERALLPSERPFWRRAPAHSRIITNPFAAAAPATRRTVSPDVMGEGLQTMPGLQLGGPESRNPRRAELRTLPIPRRGISPPDWLRDGE</sequence>
<keyword evidence="1" id="KW-0479">Metal-binding</keyword>
<keyword evidence="8" id="KW-1185">Reference proteome</keyword>
<gene>
    <name evidence="7" type="ORF">CLAFUR5_04749</name>
</gene>
<dbReference type="InterPro" id="IPR001841">
    <property type="entry name" value="Znf_RING"/>
</dbReference>
<evidence type="ECO:0000256" key="1">
    <source>
        <dbReference type="ARBA" id="ARBA00022723"/>
    </source>
</evidence>
<dbReference type="GeneID" id="71984627"/>
<dbReference type="KEGG" id="ffu:CLAFUR5_04749"/>
<keyword evidence="3" id="KW-0862">Zinc</keyword>
<reference evidence="7" key="2">
    <citation type="journal article" date="2022" name="Microb. Genom.">
        <title>A chromosome-scale genome assembly of the tomato pathogen Cladosporium fulvum reveals a compartmentalized genome architecture and the presence of a dispensable chromosome.</title>
        <authorList>
            <person name="Zaccaron A.Z."/>
            <person name="Chen L.H."/>
            <person name="Samaras A."/>
            <person name="Stergiopoulos I."/>
        </authorList>
    </citation>
    <scope>NUCLEOTIDE SEQUENCE</scope>
    <source>
        <strain evidence="7">Race5_Kim</strain>
    </source>
</reference>
<dbReference type="Gene3D" id="3.30.40.10">
    <property type="entry name" value="Zinc/RING finger domain, C3HC4 (zinc finger)"/>
    <property type="match status" value="1"/>
</dbReference>
<evidence type="ECO:0000256" key="3">
    <source>
        <dbReference type="ARBA" id="ARBA00022833"/>
    </source>
</evidence>
<dbReference type="InterPro" id="IPR013083">
    <property type="entry name" value="Znf_RING/FYVE/PHD"/>
</dbReference>
<evidence type="ECO:0000313" key="8">
    <source>
        <dbReference type="Proteomes" id="UP000756132"/>
    </source>
</evidence>
<feature type="compositionally biased region" description="Basic and acidic residues" evidence="5">
    <location>
        <begin position="155"/>
        <end position="165"/>
    </location>
</feature>